<proteinExistence type="inferred from homology"/>
<organism evidence="3 4">
    <name type="scientific">Sorghum bicolor</name>
    <name type="common">Sorghum</name>
    <name type="synonym">Sorghum vulgare</name>
    <dbReference type="NCBI Taxonomy" id="4558"/>
    <lineage>
        <taxon>Eukaryota</taxon>
        <taxon>Viridiplantae</taxon>
        <taxon>Streptophyta</taxon>
        <taxon>Embryophyta</taxon>
        <taxon>Tracheophyta</taxon>
        <taxon>Spermatophyta</taxon>
        <taxon>Magnoliopsida</taxon>
        <taxon>Liliopsida</taxon>
        <taxon>Poales</taxon>
        <taxon>Poaceae</taxon>
        <taxon>PACMAD clade</taxon>
        <taxon>Panicoideae</taxon>
        <taxon>Andropogonodae</taxon>
        <taxon>Andropogoneae</taxon>
        <taxon>Sorghinae</taxon>
        <taxon>Sorghum</taxon>
    </lineage>
</organism>
<evidence type="ECO:0008006" key="5">
    <source>
        <dbReference type="Google" id="ProtNLM"/>
    </source>
</evidence>
<dbReference type="PANTHER" id="PTHR11926">
    <property type="entry name" value="GLUCOSYL/GLUCURONOSYL TRANSFERASES"/>
    <property type="match status" value="1"/>
</dbReference>
<name>A0A921QW66_SORBI</name>
<protein>
    <recommendedName>
        <fullName evidence="5">Glycosyltransferase</fullName>
    </recommendedName>
</protein>
<reference evidence="3" key="2">
    <citation type="submission" date="2020-10" db="EMBL/GenBank/DDBJ databases">
        <authorList>
            <person name="Cooper E.A."/>
            <person name="Brenton Z.W."/>
            <person name="Flinn B.S."/>
            <person name="Jenkins J."/>
            <person name="Shu S."/>
            <person name="Flowers D."/>
            <person name="Luo F."/>
            <person name="Wang Y."/>
            <person name="Xia P."/>
            <person name="Barry K."/>
            <person name="Daum C."/>
            <person name="Lipzen A."/>
            <person name="Yoshinaga Y."/>
            <person name="Schmutz J."/>
            <person name="Saski C."/>
            <person name="Vermerris W."/>
            <person name="Kresovich S."/>
        </authorList>
    </citation>
    <scope>NUCLEOTIDE SEQUENCE</scope>
</reference>
<dbReference type="Proteomes" id="UP000807115">
    <property type="component" value="Chromosome 5"/>
</dbReference>
<gene>
    <name evidence="3" type="ORF">BDA96_05G071800</name>
</gene>
<reference evidence="3" key="1">
    <citation type="journal article" date="2019" name="BMC Genomics">
        <title>A new reference genome for Sorghum bicolor reveals high levels of sequence similarity between sweet and grain genotypes: implications for the genetics of sugar metabolism.</title>
        <authorList>
            <person name="Cooper E.A."/>
            <person name="Brenton Z.W."/>
            <person name="Flinn B.S."/>
            <person name="Jenkins J."/>
            <person name="Shu S."/>
            <person name="Flowers D."/>
            <person name="Luo F."/>
            <person name="Wang Y."/>
            <person name="Xia P."/>
            <person name="Barry K."/>
            <person name="Daum C."/>
            <person name="Lipzen A."/>
            <person name="Yoshinaga Y."/>
            <person name="Schmutz J."/>
            <person name="Saski C."/>
            <person name="Vermerris W."/>
            <person name="Kresovich S."/>
        </authorList>
    </citation>
    <scope>NUCLEOTIDE SEQUENCE</scope>
</reference>
<accession>A0A921QW66</accession>
<dbReference type="GO" id="GO:0008194">
    <property type="term" value="F:UDP-glycosyltransferase activity"/>
    <property type="evidence" value="ECO:0007669"/>
    <property type="project" value="InterPro"/>
</dbReference>
<dbReference type="AlphaFoldDB" id="A0A921QW66"/>
<dbReference type="InterPro" id="IPR002213">
    <property type="entry name" value="UDP_glucos_trans"/>
</dbReference>
<dbReference type="EMBL" id="CM027684">
    <property type="protein sequence ID" value="KAG0529127.1"/>
    <property type="molecule type" value="Genomic_DNA"/>
</dbReference>
<evidence type="ECO:0000256" key="1">
    <source>
        <dbReference type="ARBA" id="ARBA00009995"/>
    </source>
</evidence>
<dbReference type="CDD" id="cd03784">
    <property type="entry name" value="GT1_Gtf-like"/>
    <property type="match status" value="1"/>
</dbReference>
<sequence>MPSSTHALFIPYPAQGHVLPLLELAHRFADHGFAVTFVNTDHIHGQLVAASPELEAAGQQDDGAPPPESGQVRFVSVSDGIPPDVDRNNLGTLTSALMSSLPPAVEHMIQNGNFRCMVVDYAVAWVLGVAKKSGMRTATLWPSCAAVMAAALHLPELIADGILDKDGLPTSKQIPPVGELQMNLAPLAWNAAGTEDAQRQIFRCLSNSLKALGQGTVDLLLCNTVKELEEGVLSEHPRPSILPIGPLPTGLRAGKPVGNFWVEDDTCLSWLDEQPDKSVVYVAFGSMAVLDQNQFHELAHGLELSGRHFLWVVRPGLANAVDFPDGFLESVEKRGKIVTWSPQHSVLAHPAIACFVSHCGWNSVMEGVRNGLPFLTWPYFCDQFINESYVCDVWKTGLRLVKDAAGGVVTREHIAARIEKLLNDSATVSRASELQQVASRSIGKDGTSFNNLTDVINAMKG</sequence>
<dbReference type="Pfam" id="PF00201">
    <property type="entry name" value="UDPGT"/>
    <property type="match status" value="1"/>
</dbReference>
<dbReference type="Gene3D" id="3.40.50.2000">
    <property type="entry name" value="Glycogen Phosphorylase B"/>
    <property type="match status" value="2"/>
</dbReference>
<comment type="caution">
    <text evidence="3">The sequence shown here is derived from an EMBL/GenBank/DDBJ whole genome shotgun (WGS) entry which is preliminary data.</text>
</comment>
<evidence type="ECO:0000256" key="2">
    <source>
        <dbReference type="ARBA" id="ARBA00022679"/>
    </source>
</evidence>
<comment type="similarity">
    <text evidence="1">Belongs to the UDP-glycosyltransferase family.</text>
</comment>
<dbReference type="SUPFAM" id="SSF53756">
    <property type="entry name" value="UDP-Glycosyltransferase/glycogen phosphorylase"/>
    <property type="match status" value="1"/>
</dbReference>
<dbReference type="FunFam" id="3.40.50.2000:FF:000061">
    <property type="entry name" value="UDP-glycosyltransferase 83A1"/>
    <property type="match status" value="1"/>
</dbReference>
<evidence type="ECO:0000313" key="4">
    <source>
        <dbReference type="Proteomes" id="UP000807115"/>
    </source>
</evidence>
<keyword evidence="2" id="KW-0808">Transferase</keyword>
<evidence type="ECO:0000313" key="3">
    <source>
        <dbReference type="EMBL" id="KAG0529127.1"/>
    </source>
</evidence>
<dbReference type="PANTHER" id="PTHR11926:SF1412">
    <property type="entry name" value="UDP-GLYCOSYLTRANSFERASE 83A1-LIKE"/>
    <property type="match status" value="1"/>
</dbReference>